<comment type="catalytic activity">
    <reaction evidence="6">
        <text>Na(+)(in) + 2 H(+)(out) = Na(+)(out) + 2 H(+)(in)</text>
        <dbReference type="Rhea" id="RHEA:29251"/>
        <dbReference type="ChEBI" id="CHEBI:15378"/>
        <dbReference type="ChEBI" id="CHEBI:29101"/>
    </reaction>
</comment>
<keyword evidence="3 6" id="KW-0812">Transmembrane</keyword>
<evidence type="ECO:0000256" key="6">
    <source>
        <dbReference type="HAMAP-Rule" id="MF_01844"/>
    </source>
</evidence>
<feature type="transmembrane region" description="Helical" evidence="6">
    <location>
        <begin position="179"/>
        <end position="199"/>
    </location>
</feature>
<accession>A0A1E2S1C3</accession>
<keyword evidence="6" id="KW-0406">Ion transport</keyword>
<dbReference type="STRING" id="1177755.A7A08_00017"/>
<sequence>MSIVARSRAAFRDFVQAESAGGLVLIAAAALGFIIANSAWSEDYTHILHTKVGGLDVLHWINDGLMALFFLLVGLEIKREMIEGQLNTWSKRILPCVAAVGGMIAPAIIFMIVNYDVPEDWRGWAIPTATDIAFALGVLSLFGNRVVNSLKVFLTSLAIIDDLLAILIIALFYSGDLSLPFLGAAAGAAAILFLMNWFGVMRVWPYLIVGAALWAAMLFSGIHATLAGVILALAIPIGGGHEAVGTKEVPSPLHDMEHALERWVAFLIVPIFGMANAGVSLAGVGIGHLIEPLALGIILGLFIGKQGGIMLTVWVAVKTGLAAWPEGATWRQTYGVAVFCGIGFTMSLFIGLLAFPDVEREEITKLAVLVGSLLSVAFGSLIFMTAGSQTLAEEQKEDSRVPRY</sequence>
<dbReference type="EMBL" id="MASI01000001">
    <property type="protein sequence ID" value="ODA68200.1"/>
    <property type="molecule type" value="Genomic_DNA"/>
</dbReference>
<keyword evidence="6" id="KW-0739">Sodium transport</keyword>
<dbReference type="Gene3D" id="1.20.1530.10">
    <property type="entry name" value="Na+/H+ antiporter like domain"/>
    <property type="match status" value="1"/>
</dbReference>
<evidence type="ECO:0000256" key="4">
    <source>
        <dbReference type="ARBA" id="ARBA00022989"/>
    </source>
</evidence>
<dbReference type="PANTHER" id="PTHR30341">
    <property type="entry name" value="SODIUM ION/PROTON ANTIPORTER NHAA-RELATED"/>
    <property type="match status" value="1"/>
</dbReference>
<feature type="transmembrane region" description="Helical" evidence="6">
    <location>
        <begin position="334"/>
        <end position="354"/>
    </location>
</feature>
<evidence type="ECO:0000256" key="5">
    <source>
        <dbReference type="ARBA" id="ARBA00023136"/>
    </source>
</evidence>
<feature type="transmembrane region" description="Helical" evidence="6">
    <location>
        <begin position="60"/>
        <end position="77"/>
    </location>
</feature>
<evidence type="ECO:0000256" key="3">
    <source>
        <dbReference type="ARBA" id="ARBA00022692"/>
    </source>
</evidence>
<evidence type="ECO:0000313" key="7">
    <source>
        <dbReference type="EMBL" id="ODA68200.1"/>
    </source>
</evidence>
<dbReference type="HAMAP" id="MF_01844">
    <property type="entry name" value="NhaA"/>
    <property type="match status" value="1"/>
</dbReference>
<keyword evidence="5 6" id="KW-0472">Membrane</keyword>
<dbReference type="InterPro" id="IPR023171">
    <property type="entry name" value="Na/H_antiporter_dom_sf"/>
</dbReference>
<dbReference type="PANTHER" id="PTHR30341:SF0">
    <property type="entry name" value="NA(+)_H(+) ANTIPORTER NHAA"/>
    <property type="match status" value="1"/>
</dbReference>
<keyword evidence="6" id="KW-0050">Antiport</keyword>
<keyword evidence="2 6" id="KW-1003">Cell membrane</keyword>
<dbReference type="GO" id="GO:0006885">
    <property type="term" value="P:regulation of pH"/>
    <property type="evidence" value="ECO:0007669"/>
    <property type="project" value="UniProtKB-UniRule"/>
</dbReference>
<comment type="function">
    <text evidence="6">Na(+)/H(+) antiporter that extrudes sodium in exchange for external protons.</text>
</comment>
<dbReference type="GO" id="GO:0015385">
    <property type="term" value="F:sodium:proton antiporter activity"/>
    <property type="evidence" value="ECO:0007669"/>
    <property type="project" value="UniProtKB-UniRule"/>
</dbReference>
<reference evidence="7 8" key="1">
    <citation type="submission" date="2016-07" db="EMBL/GenBank/DDBJ databases">
        <title>Draft genome sequence of Methyloligella halotolerans C2T (VKM B-2706T=CCUG 61687T=DSM 25045T), a halotolerant polyhydroxybutyrate accumulating methylotroph.</title>
        <authorList>
            <person name="Vasilenko O.V."/>
            <person name="Doronina N.V."/>
            <person name="Poroshina M.N."/>
            <person name="Tarlachkov S.V."/>
            <person name="Trotsenko Y.A."/>
        </authorList>
    </citation>
    <scope>NUCLEOTIDE SEQUENCE [LARGE SCALE GENOMIC DNA]</scope>
    <source>
        <strain evidence="7 8">VKM B-2706</strain>
    </source>
</reference>
<keyword evidence="6" id="KW-0813">Transport</keyword>
<feature type="transmembrane region" description="Helical" evidence="6">
    <location>
        <begin position="93"/>
        <end position="115"/>
    </location>
</feature>
<keyword evidence="6" id="KW-0915">Sodium</keyword>
<protein>
    <recommendedName>
        <fullName evidence="6">Na(+)/H(+) antiporter NhaA</fullName>
    </recommendedName>
    <alternativeName>
        <fullName evidence="6">Sodium/proton antiporter NhaA</fullName>
    </alternativeName>
</protein>
<comment type="caution">
    <text evidence="7">The sequence shown here is derived from an EMBL/GenBank/DDBJ whole genome shotgun (WGS) entry which is preliminary data.</text>
</comment>
<gene>
    <name evidence="6" type="primary">nhaA</name>
    <name evidence="7" type="ORF">A7A08_00017</name>
</gene>
<dbReference type="NCBIfam" id="NF007112">
    <property type="entry name" value="PRK09561.1"/>
    <property type="match status" value="1"/>
</dbReference>
<name>A0A1E2S1C3_9HYPH</name>
<comment type="similarity">
    <text evidence="6">Belongs to the NhaA Na(+)/H(+) (TC 2.A.33) antiporter family.</text>
</comment>
<dbReference type="NCBIfam" id="TIGR00773">
    <property type="entry name" value="NhaA"/>
    <property type="match status" value="1"/>
</dbReference>
<keyword evidence="4 6" id="KW-1133">Transmembrane helix</keyword>
<feature type="transmembrane region" description="Helical" evidence="6">
    <location>
        <begin position="263"/>
        <end position="286"/>
    </location>
</feature>
<feature type="transmembrane region" description="Helical" evidence="6">
    <location>
        <begin position="366"/>
        <end position="386"/>
    </location>
</feature>
<evidence type="ECO:0000256" key="2">
    <source>
        <dbReference type="ARBA" id="ARBA00022475"/>
    </source>
</evidence>
<dbReference type="GO" id="GO:0005886">
    <property type="term" value="C:plasma membrane"/>
    <property type="evidence" value="ECO:0007669"/>
    <property type="project" value="UniProtKB-SubCell"/>
</dbReference>
<feature type="transmembrane region" description="Helical" evidence="6">
    <location>
        <begin position="20"/>
        <end position="40"/>
    </location>
</feature>
<keyword evidence="8" id="KW-1185">Reference proteome</keyword>
<proteinExistence type="inferred from homology"/>
<feature type="transmembrane region" description="Helical" evidence="6">
    <location>
        <begin position="293"/>
        <end position="314"/>
    </location>
</feature>
<feature type="transmembrane region" description="Helical" evidence="6">
    <location>
        <begin position="154"/>
        <end position="173"/>
    </location>
</feature>
<dbReference type="Pfam" id="PF06965">
    <property type="entry name" value="Na_H_antiport_1"/>
    <property type="match status" value="1"/>
</dbReference>
<comment type="subcellular location">
    <subcellularLocation>
        <location evidence="1">Cell inner membrane</location>
        <topology evidence="1">Multi-pass membrane protein</topology>
    </subcellularLocation>
    <subcellularLocation>
        <location evidence="6">Cell membrane</location>
        <topology evidence="6">Multi-pass membrane protein</topology>
    </subcellularLocation>
</comment>
<dbReference type="InterPro" id="IPR004670">
    <property type="entry name" value="NhaA"/>
</dbReference>
<feature type="transmembrane region" description="Helical" evidence="6">
    <location>
        <begin position="121"/>
        <end position="142"/>
    </location>
</feature>
<evidence type="ECO:0000256" key="1">
    <source>
        <dbReference type="ARBA" id="ARBA00004429"/>
    </source>
</evidence>
<dbReference type="NCBIfam" id="NF007111">
    <property type="entry name" value="PRK09560.1"/>
    <property type="match status" value="1"/>
</dbReference>
<evidence type="ECO:0000313" key="8">
    <source>
        <dbReference type="Proteomes" id="UP000095087"/>
    </source>
</evidence>
<dbReference type="Proteomes" id="UP000095087">
    <property type="component" value="Unassembled WGS sequence"/>
</dbReference>
<dbReference type="PATRIC" id="fig|1177755.3.peg.18"/>
<organism evidence="7 8">
    <name type="scientific">Methyloligella halotolerans</name>
    <dbReference type="NCBI Taxonomy" id="1177755"/>
    <lineage>
        <taxon>Bacteria</taxon>
        <taxon>Pseudomonadati</taxon>
        <taxon>Pseudomonadota</taxon>
        <taxon>Alphaproteobacteria</taxon>
        <taxon>Hyphomicrobiales</taxon>
        <taxon>Hyphomicrobiaceae</taxon>
        <taxon>Methyloligella</taxon>
    </lineage>
</organism>
<dbReference type="AlphaFoldDB" id="A0A1E2S1C3"/>
<feature type="transmembrane region" description="Helical" evidence="6">
    <location>
        <begin position="206"/>
        <end position="235"/>
    </location>
</feature>